<dbReference type="AlphaFoldDB" id="A0A0J6IJC1"/>
<dbReference type="PATRIC" id="fig|1608994.3.peg.4405"/>
<organism evidence="1 2">
    <name type="scientific">Pseudomonas weihenstephanensis</name>
    <dbReference type="NCBI Taxonomy" id="1608994"/>
    <lineage>
        <taxon>Bacteria</taxon>
        <taxon>Pseudomonadati</taxon>
        <taxon>Pseudomonadota</taxon>
        <taxon>Gammaproteobacteria</taxon>
        <taxon>Pseudomonadales</taxon>
        <taxon>Pseudomonadaceae</taxon>
        <taxon>Pseudomonas</taxon>
    </lineage>
</organism>
<dbReference type="Proteomes" id="UP000036325">
    <property type="component" value="Unassembled WGS sequence"/>
</dbReference>
<comment type="caution">
    <text evidence="1">The sequence shown here is derived from an EMBL/GenBank/DDBJ whole genome shotgun (WGS) entry which is preliminary data.</text>
</comment>
<evidence type="ECO:0000313" key="1">
    <source>
        <dbReference type="EMBL" id="KMN12247.1"/>
    </source>
</evidence>
<dbReference type="RefSeq" id="WP_048365765.1">
    <property type="nucleotide sequence ID" value="NZ_JYLF01000009.1"/>
</dbReference>
<dbReference type="EMBL" id="JYLF01000009">
    <property type="protein sequence ID" value="KMN12247.1"/>
    <property type="molecule type" value="Genomic_DNA"/>
</dbReference>
<accession>A0A0J6IJC1</accession>
<dbReference type="OrthoDB" id="6631352at2"/>
<proteinExistence type="predicted"/>
<gene>
    <name evidence="1" type="ORF">TU86_18465</name>
</gene>
<evidence type="ECO:0000313" key="2">
    <source>
        <dbReference type="Proteomes" id="UP000036325"/>
    </source>
</evidence>
<name>A0A0J6IJC1_9PSED</name>
<reference evidence="1 2" key="1">
    <citation type="submission" date="2015-02" db="EMBL/GenBank/DDBJ databases">
        <title>Pseudomonas helleri sp. nov. and Pseudomonas weihenstephanensis sp. nov., isolated from raw cows milk.</title>
        <authorList>
            <person name="von Neubeck M."/>
            <person name="Huptas C."/>
            <person name="Wenning M."/>
            <person name="Scherer S."/>
        </authorList>
    </citation>
    <scope>NUCLEOTIDE SEQUENCE [LARGE SCALE GENOMIC DNA]</scope>
    <source>
        <strain evidence="1 2">DSM 29166</strain>
    </source>
</reference>
<dbReference type="STRING" id="1608994.TU86_18465"/>
<protein>
    <submittedName>
        <fullName evidence="1">Uncharacterized protein</fullName>
    </submittedName>
</protein>
<sequence length="316" mass="34460">MLDTIHIIDEYLVKPKQKLDDSAQNFTMVGRNPGGNPLGSFAVALTQDILWPLPNSIVQAAISSIPTLGSLLSADEGEDKTARAQKEMLLAAFVERATFSPTQAKAAGYRFQPGHPMAGKSYRRHPLADFSITETENLYIPSESYDAHVLEERESELIRLLVSLGAIRISITKITTTSNGDRLETGGSVDAGPIIAAKAGYKDNTQVAAATTHTRVFNLNGCPWNASTQVDRSSFFWLAFEPSWKAVLFAREHGGCTEASLELKENTSFSEDRNIEFAIKAKKMGGGASVGWGENANEERTHLIHVQFSGLPPDIH</sequence>